<reference evidence="1 2" key="1">
    <citation type="submission" date="2019-09" db="EMBL/GenBank/DDBJ databases">
        <title>Genome sequence and assembly of Adhaeribacter sp.</title>
        <authorList>
            <person name="Chhetri G."/>
        </authorList>
    </citation>
    <scope>NUCLEOTIDE SEQUENCE [LARGE SCALE GENOMIC DNA]</scope>
    <source>
        <strain evidence="1 2">DK36</strain>
    </source>
</reference>
<accession>A0A5M6DT71</accession>
<dbReference type="Pfam" id="PF09926">
    <property type="entry name" value="DUF2158"/>
    <property type="match status" value="1"/>
</dbReference>
<dbReference type="InterPro" id="IPR019226">
    <property type="entry name" value="DUF2158"/>
</dbReference>
<organism evidence="1 2">
    <name type="scientific">Adhaeribacter rhizoryzae</name>
    <dbReference type="NCBI Taxonomy" id="2607907"/>
    <lineage>
        <taxon>Bacteria</taxon>
        <taxon>Pseudomonadati</taxon>
        <taxon>Bacteroidota</taxon>
        <taxon>Cytophagia</taxon>
        <taxon>Cytophagales</taxon>
        <taxon>Hymenobacteraceae</taxon>
        <taxon>Adhaeribacter</taxon>
    </lineage>
</organism>
<comment type="caution">
    <text evidence="1">The sequence shown here is derived from an EMBL/GenBank/DDBJ whole genome shotgun (WGS) entry which is preliminary data.</text>
</comment>
<dbReference type="AlphaFoldDB" id="A0A5M6DT71"/>
<evidence type="ECO:0000313" key="2">
    <source>
        <dbReference type="Proteomes" id="UP000323426"/>
    </source>
</evidence>
<dbReference type="Proteomes" id="UP000323426">
    <property type="component" value="Unassembled WGS sequence"/>
</dbReference>
<gene>
    <name evidence="1" type="ORF">F0145_02410</name>
</gene>
<keyword evidence="2" id="KW-1185">Reference proteome</keyword>
<name>A0A5M6DT71_9BACT</name>
<evidence type="ECO:0000313" key="1">
    <source>
        <dbReference type="EMBL" id="KAA5549459.1"/>
    </source>
</evidence>
<protein>
    <submittedName>
        <fullName evidence="1">DUF2158 domain-containing protein</fullName>
    </submittedName>
</protein>
<sequence>MLPCYYLPSSTALNFLLTNFYFKNMPKNFKTGDSVILKSGNKMMTVDYLTKTGLYNCRWYEGMALKEATFNPEDLLLKNRKHG</sequence>
<proteinExistence type="predicted"/>
<dbReference type="EMBL" id="VWSF01000001">
    <property type="protein sequence ID" value="KAA5549459.1"/>
    <property type="molecule type" value="Genomic_DNA"/>
</dbReference>